<protein>
    <submittedName>
        <fullName evidence="1">Uncharacterized protein</fullName>
    </submittedName>
</protein>
<proteinExistence type="predicted"/>
<accession>A0ABT5LFB9</accession>
<dbReference type="RefSeq" id="WP_273555126.1">
    <property type="nucleotide sequence ID" value="NZ_JAQRFI010000022.1"/>
</dbReference>
<keyword evidence="2" id="KW-1185">Reference proteome</keyword>
<name>A0ABT5LFB9_9GAMM</name>
<reference evidence="1 2" key="1">
    <citation type="submission" date="2023-02" db="EMBL/GenBank/DDBJ databases">
        <title>Entomopathogenic bacteria.</title>
        <authorList>
            <person name="Machado R.A."/>
        </authorList>
    </citation>
    <scope>NUCLEOTIDE SEQUENCE [LARGE SCALE GENOMIC DNA]</scope>
    <source>
        <strain evidence="1 2">XENO-10</strain>
    </source>
</reference>
<gene>
    <name evidence="1" type="ORF">PSI23_11000</name>
</gene>
<dbReference type="EMBL" id="JAQRFI010000022">
    <property type="protein sequence ID" value="MDC9589810.1"/>
    <property type="molecule type" value="Genomic_DNA"/>
</dbReference>
<evidence type="ECO:0000313" key="1">
    <source>
        <dbReference type="EMBL" id="MDC9589810.1"/>
    </source>
</evidence>
<sequence length="68" mass="7502">MSVNGFAYIQVNPPQGFHGNIGNLNAARALPADSVLTIRINSRYVKQAQREGLKLSEWVLKYLNAASE</sequence>
<evidence type="ECO:0000313" key="2">
    <source>
        <dbReference type="Proteomes" id="UP001217178"/>
    </source>
</evidence>
<dbReference type="Proteomes" id="UP001217178">
    <property type="component" value="Unassembled WGS sequence"/>
</dbReference>
<comment type="caution">
    <text evidence="1">The sequence shown here is derived from an EMBL/GenBank/DDBJ whole genome shotgun (WGS) entry which is preliminary data.</text>
</comment>
<organism evidence="1 2">
    <name type="scientific">Xenorhabdus yunnanensis</name>
    <dbReference type="NCBI Taxonomy" id="3025878"/>
    <lineage>
        <taxon>Bacteria</taxon>
        <taxon>Pseudomonadati</taxon>
        <taxon>Pseudomonadota</taxon>
        <taxon>Gammaproteobacteria</taxon>
        <taxon>Enterobacterales</taxon>
        <taxon>Morganellaceae</taxon>
        <taxon>Xenorhabdus</taxon>
    </lineage>
</organism>